<sequence length="220" mass="23542">MEWAPSTDGREQRAGRPESGPSGLSPANWGTVDKAEDDPFSAANPTISNTSPLADRPSFSRSDSRSHTPFLGLLLPATRSPVIAPSSVGAPPDEAPVQLLESVLAPHPPSLPDQPSPPEALFEGHQTQTDSRLSRAEGSDEIAIGANTLPESKTPNTPTRKTSNALARYPVIASWSIAFEDPSNTPAAHERSFKKDQKPSKFLPGLAQRSVMSADHYRTF</sequence>
<evidence type="ECO:0000313" key="2">
    <source>
        <dbReference type="EMBL" id="WAQ82303.1"/>
    </source>
</evidence>
<gene>
    <name evidence="2" type="ORF">PtA15_2A620</name>
</gene>
<dbReference type="GeneID" id="77807554"/>
<dbReference type="Proteomes" id="UP001164743">
    <property type="component" value="Chromosome 2A"/>
</dbReference>
<feature type="compositionally biased region" description="Basic and acidic residues" evidence="1">
    <location>
        <begin position="188"/>
        <end position="199"/>
    </location>
</feature>
<name>A0ABY7CD58_9BASI</name>
<dbReference type="EMBL" id="CP110422">
    <property type="protein sequence ID" value="WAQ82303.1"/>
    <property type="molecule type" value="Genomic_DNA"/>
</dbReference>
<proteinExistence type="predicted"/>
<feature type="compositionally biased region" description="Polar residues" evidence="1">
    <location>
        <begin position="43"/>
        <end position="52"/>
    </location>
</feature>
<feature type="region of interest" description="Disordered" evidence="1">
    <location>
        <begin position="82"/>
        <end position="139"/>
    </location>
</feature>
<feature type="region of interest" description="Disordered" evidence="1">
    <location>
        <begin position="1"/>
        <end position="69"/>
    </location>
</feature>
<protein>
    <submittedName>
        <fullName evidence="2">Uncharacterized protein</fullName>
    </submittedName>
</protein>
<feature type="compositionally biased region" description="Pro residues" evidence="1">
    <location>
        <begin position="106"/>
        <end position="118"/>
    </location>
</feature>
<reference evidence="2" key="1">
    <citation type="submission" date="2022-10" db="EMBL/GenBank/DDBJ databases">
        <title>Puccinia triticina Genome sequencing and assembly.</title>
        <authorList>
            <person name="Li C."/>
        </authorList>
    </citation>
    <scope>NUCLEOTIDE SEQUENCE</scope>
    <source>
        <strain evidence="2">Pt15</strain>
    </source>
</reference>
<accession>A0ABY7CD58</accession>
<organism evidence="2 3">
    <name type="scientific">Puccinia triticina</name>
    <dbReference type="NCBI Taxonomy" id="208348"/>
    <lineage>
        <taxon>Eukaryota</taxon>
        <taxon>Fungi</taxon>
        <taxon>Dikarya</taxon>
        <taxon>Basidiomycota</taxon>
        <taxon>Pucciniomycotina</taxon>
        <taxon>Pucciniomycetes</taxon>
        <taxon>Pucciniales</taxon>
        <taxon>Pucciniaceae</taxon>
        <taxon>Puccinia</taxon>
    </lineage>
</organism>
<evidence type="ECO:0000256" key="1">
    <source>
        <dbReference type="SAM" id="MobiDB-lite"/>
    </source>
</evidence>
<evidence type="ECO:0000313" key="3">
    <source>
        <dbReference type="Proteomes" id="UP001164743"/>
    </source>
</evidence>
<feature type="region of interest" description="Disordered" evidence="1">
    <location>
        <begin position="181"/>
        <end position="202"/>
    </location>
</feature>
<keyword evidence="3" id="KW-1185">Reference proteome</keyword>
<dbReference type="RefSeq" id="XP_053017858.1">
    <property type="nucleotide sequence ID" value="XM_053166659.1"/>
</dbReference>